<keyword evidence="2" id="KW-0472">Membrane</keyword>
<evidence type="ECO:0000313" key="3">
    <source>
        <dbReference type="EMBL" id="SFF30620.1"/>
    </source>
</evidence>
<name>A0A1I2HMU3_9MICO</name>
<keyword evidence="2" id="KW-1133">Transmembrane helix</keyword>
<gene>
    <name evidence="3" type="ORF">SAMN04488035_2430</name>
</gene>
<sequence length="403" mass="40877">MTVLRRVVGVLLVVLGLAAIAVATASATIWRPSDVVTARAAASDVAMMTTAPGVLDLVGDEVTLTARARDGAPVALVLGDERDVAGWVGADPVVEITGLESWTTLATQAGDAGDGDPTPAEEGLPDPTASDMWIASARGEGTASLTWDAPAGRVQALVVVPGADGVSPELELSWPREVSTPLLVPGVVAGAILLLVGAAVLVRELLRARRRRTAVEPDSAAATTPPAGVPSRDTAPAGSPAPGIAVPGDDSALAAGPAAAGTVSAAARSAMTRRELRELAEREAAEREAAEKAARAAERRARPRTGMLPAVRRATSTGPTPQVPEPQETPTAPETAAQPSSPEATRADAWRQAWGFGETSWAPYQPDRDTESAGTSKPAADEAPAADETGGTTAPPTSTGGAR</sequence>
<protein>
    <submittedName>
        <fullName evidence="3">Uncharacterized protein</fullName>
    </submittedName>
</protein>
<organism evidence="3 4">
    <name type="scientific">Flavimobilis marinus</name>
    <dbReference type="NCBI Taxonomy" id="285351"/>
    <lineage>
        <taxon>Bacteria</taxon>
        <taxon>Bacillati</taxon>
        <taxon>Actinomycetota</taxon>
        <taxon>Actinomycetes</taxon>
        <taxon>Micrococcales</taxon>
        <taxon>Jonesiaceae</taxon>
        <taxon>Flavimobilis</taxon>
    </lineage>
</organism>
<dbReference type="EMBL" id="FONZ01000004">
    <property type="protein sequence ID" value="SFF30620.1"/>
    <property type="molecule type" value="Genomic_DNA"/>
</dbReference>
<dbReference type="AlphaFoldDB" id="A0A1I2HMU3"/>
<feature type="transmembrane region" description="Helical" evidence="2">
    <location>
        <begin position="182"/>
        <end position="202"/>
    </location>
</feature>
<accession>A0A1I2HMU3</accession>
<keyword evidence="4" id="KW-1185">Reference proteome</keyword>
<feature type="region of interest" description="Disordered" evidence="1">
    <location>
        <begin position="280"/>
        <end position="403"/>
    </location>
</feature>
<reference evidence="4" key="1">
    <citation type="submission" date="2016-10" db="EMBL/GenBank/DDBJ databases">
        <authorList>
            <person name="Varghese N."/>
            <person name="Submissions S."/>
        </authorList>
    </citation>
    <scope>NUCLEOTIDE SEQUENCE [LARGE SCALE GENOMIC DNA]</scope>
    <source>
        <strain evidence="4">DSM 19083</strain>
    </source>
</reference>
<evidence type="ECO:0000256" key="1">
    <source>
        <dbReference type="SAM" id="MobiDB-lite"/>
    </source>
</evidence>
<keyword evidence="2" id="KW-0812">Transmembrane</keyword>
<feature type="compositionally biased region" description="Low complexity" evidence="1">
    <location>
        <begin position="325"/>
        <end position="344"/>
    </location>
</feature>
<feature type="region of interest" description="Disordered" evidence="1">
    <location>
        <begin position="212"/>
        <end position="257"/>
    </location>
</feature>
<evidence type="ECO:0000313" key="4">
    <source>
        <dbReference type="Proteomes" id="UP000198520"/>
    </source>
</evidence>
<feature type="compositionally biased region" description="Low complexity" evidence="1">
    <location>
        <begin position="381"/>
        <end position="403"/>
    </location>
</feature>
<dbReference type="Proteomes" id="UP000198520">
    <property type="component" value="Unassembled WGS sequence"/>
</dbReference>
<feature type="region of interest" description="Disordered" evidence="1">
    <location>
        <begin position="107"/>
        <end position="126"/>
    </location>
</feature>
<feature type="compositionally biased region" description="Basic and acidic residues" evidence="1">
    <location>
        <begin position="280"/>
        <end position="300"/>
    </location>
</feature>
<dbReference type="STRING" id="285351.SAMN04488035_2430"/>
<evidence type="ECO:0000256" key="2">
    <source>
        <dbReference type="SAM" id="Phobius"/>
    </source>
</evidence>
<proteinExistence type="predicted"/>